<dbReference type="SMART" id="SM01001">
    <property type="entry name" value="AIRC"/>
    <property type="match status" value="1"/>
</dbReference>
<dbReference type="EMBL" id="CM001488">
    <property type="protein sequence ID" value="EIM65262.1"/>
    <property type="molecule type" value="Genomic_DNA"/>
</dbReference>
<gene>
    <name evidence="2" type="ORF">DespoDRAFT_03502</name>
</gene>
<dbReference type="SUPFAM" id="SSF52255">
    <property type="entry name" value="N5-CAIR mutase (phosphoribosylaminoimidazole carboxylase, PurE)"/>
    <property type="match status" value="1"/>
</dbReference>
<reference evidence="2 3" key="2">
    <citation type="submission" date="2012-02" db="EMBL/GenBank/DDBJ databases">
        <title>Improved High-Quality Draft sequence of Desulfobacter postgatei 2ac9.</title>
        <authorList>
            <consortium name="US DOE Joint Genome Institute"/>
            <person name="Lucas S."/>
            <person name="Han J."/>
            <person name="Lapidus A."/>
            <person name="Cheng J.-F."/>
            <person name="Goodwin L."/>
            <person name="Pitluck S."/>
            <person name="Peters L."/>
            <person name="Ovchinnikova G."/>
            <person name="Held B."/>
            <person name="Detter J.C."/>
            <person name="Han C."/>
            <person name="Tapia R."/>
            <person name="Land M."/>
            <person name="Hauser L."/>
            <person name="Kyrpides N."/>
            <person name="Ivanova N."/>
            <person name="Pagani I."/>
            <person name="Orellana R."/>
            <person name="Lovley D."/>
            <person name="Woyke T."/>
        </authorList>
    </citation>
    <scope>NUCLEOTIDE SEQUENCE [LARGE SCALE GENOMIC DNA]</scope>
    <source>
        <strain evidence="2 3">2ac9</strain>
    </source>
</reference>
<dbReference type="AlphaFoldDB" id="I5B6Z9"/>
<dbReference type="NCBIfam" id="NF033503">
    <property type="entry name" value="LarB"/>
    <property type="match status" value="1"/>
</dbReference>
<dbReference type="HOGENOM" id="CLU_065705_0_0_7"/>
<dbReference type="PANTHER" id="PTHR43064">
    <property type="entry name" value="PHOSPHORIBOSYLAMINOIMIDAZOLE CARBOXYLASE-RELATED"/>
    <property type="match status" value="1"/>
</dbReference>
<dbReference type="OrthoDB" id="9782511at2"/>
<reference evidence="2 3" key="1">
    <citation type="submission" date="2011-09" db="EMBL/GenBank/DDBJ databases">
        <authorList>
            <consortium name="US DOE Joint Genome Institute (JGI-PGF)"/>
            <person name="Lucas S."/>
            <person name="Han J."/>
            <person name="Lapidus A."/>
            <person name="Cheng J.-F."/>
            <person name="Goodwin L."/>
            <person name="Pitluck S."/>
            <person name="Peters L."/>
            <person name="Land M.L."/>
            <person name="Hauser L."/>
            <person name="Orellana R."/>
            <person name="Lovley D."/>
            <person name="Woyke T.J."/>
        </authorList>
    </citation>
    <scope>NUCLEOTIDE SEQUENCE [LARGE SCALE GENOMIC DNA]</scope>
    <source>
        <strain evidence="2 3">2ac9</strain>
    </source>
</reference>
<dbReference type="InterPro" id="IPR039476">
    <property type="entry name" value="P2CMN_synthase_LarB"/>
</dbReference>
<dbReference type="PANTHER" id="PTHR43064:SF1">
    <property type="entry name" value="SLL1489 PROTEIN"/>
    <property type="match status" value="1"/>
</dbReference>
<dbReference type="eggNOG" id="COG1691">
    <property type="taxonomic scope" value="Bacteria"/>
</dbReference>
<evidence type="ECO:0000313" key="3">
    <source>
        <dbReference type="Proteomes" id="UP000005778"/>
    </source>
</evidence>
<dbReference type="Pfam" id="PF00731">
    <property type="entry name" value="AIRC"/>
    <property type="match status" value="1"/>
</dbReference>
<keyword evidence="3" id="KW-1185">Reference proteome</keyword>
<name>I5B6Z9_9BACT</name>
<evidence type="ECO:0000259" key="1">
    <source>
        <dbReference type="SMART" id="SM01001"/>
    </source>
</evidence>
<dbReference type="RefSeq" id="WP_004075280.1">
    <property type="nucleotide sequence ID" value="NZ_CM001488.1"/>
</dbReference>
<dbReference type="Gene3D" id="3.40.50.1970">
    <property type="match status" value="1"/>
</dbReference>
<evidence type="ECO:0000313" key="2">
    <source>
        <dbReference type="EMBL" id="EIM65262.1"/>
    </source>
</evidence>
<protein>
    <submittedName>
        <fullName evidence="2">NCAIR mutase-like protein</fullName>
    </submittedName>
</protein>
<dbReference type="InterPro" id="IPR000031">
    <property type="entry name" value="PurE_dom"/>
</dbReference>
<dbReference type="GO" id="GO:0016787">
    <property type="term" value="F:hydrolase activity"/>
    <property type="evidence" value="ECO:0007669"/>
    <property type="project" value="InterPro"/>
</dbReference>
<dbReference type="GO" id="GO:0006189">
    <property type="term" value="P:'de novo' IMP biosynthetic process"/>
    <property type="evidence" value="ECO:0007669"/>
    <property type="project" value="InterPro"/>
</dbReference>
<dbReference type="STRING" id="879212.DespoDRAFT_03502"/>
<accession>I5B6Z9</accession>
<proteinExistence type="predicted"/>
<sequence>MNIDTLTQILSMVAEGALPVGQAADQLKHLSFEDIGCAHVDHHRALRKGFPEVIFGQGKTSAQIIAILEKLEQSENIVLVTRIHQNKADAVLSRFPNAQYFDDAHLLKIEKQPPAITGRGTILIVSAGTSDIPVVMEAFLTAKAMGNEVKTLFDVGVAGIHRLFAYRQDLEKASVIIVAAGMEGALPSVVGGLVKAPVIAVPTSIGYGTSFNGMTALLGMLNSCSSNIAVVNIDNGFGAGYMASTINHVGVER</sequence>
<dbReference type="Proteomes" id="UP000005778">
    <property type="component" value="Chromosome"/>
</dbReference>
<organism evidence="2 3">
    <name type="scientific">Desulfobacter postgatei 2ac9</name>
    <dbReference type="NCBI Taxonomy" id="879212"/>
    <lineage>
        <taxon>Bacteria</taxon>
        <taxon>Pseudomonadati</taxon>
        <taxon>Thermodesulfobacteriota</taxon>
        <taxon>Desulfobacteria</taxon>
        <taxon>Desulfobacterales</taxon>
        <taxon>Desulfobacteraceae</taxon>
        <taxon>Desulfobacter</taxon>
    </lineage>
</organism>
<feature type="domain" description="PurE" evidence="1">
    <location>
        <begin position="120"/>
        <end position="251"/>
    </location>
</feature>